<name>A0A835YI90_9CHLO</name>
<keyword evidence="2" id="KW-1185">Reference proteome</keyword>
<dbReference type="InterPro" id="IPR029058">
    <property type="entry name" value="AB_hydrolase_fold"/>
</dbReference>
<dbReference type="PANTHER" id="PTHR35128">
    <property type="entry name" value="SECRETION-REGULATING GUANINE NUCLEOTIDE EXCHANGE FACTOR"/>
    <property type="match status" value="1"/>
</dbReference>
<sequence>MPNSAAAGGDTAESLLSKSLGLLVGKYELFDKVEAVWQLPPKDKPTKGVLLFCHGCNHGAIDLWPKSESCPQCIGLPEEMNITLHSLLRGYAVVAVSSRARTRSRCWQSFWGGGGGEDYASGEELTTDWQRVKRVLDTLLPREGLSRLPLFALGGSSGGGFVLGLPGVMPGRIMGGPPGIAKDYKLVSGETYPPTMFVHMPRDTHIGQLVSMDVEDMRKEGVVVREVRVHPQPLTPLYLAQRCAPEIDEPTSRAIHEAFRAADYIDAAGHLRHNPRAAPSWRRLLAGAQVPGLDRLRLESDASPLSEELNLLFAGHELTSETTTDMLDFLEGARRQEARGAQAA</sequence>
<evidence type="ECO:0000313" key="1">
    <source>
        <dbReference type="EMBL" id="KAG2499115.1"/>
    </source>
</evidence>
<gene>
    <name evidence="1" type="ORF">HYH03_002699</name>
</gene>
<dbReference type="AlphaFoldDB" id="A0A835YI90"/>
<dbReference type="SUPFAM" id="SSF53474">
    <property type="entry name" value="alpha/beta-Hydrolases"/>
    <property type="match status" value="1"/>
</dbReference>
<comment type="caution">
    <text evidence="1">The sequence shown here is derived from an EMBL/GenBank/DDBJ whole genome shotgun (WGS) entry which is preliminary data.</text>
</comment>
<proteinExistence type="predicted"/>
<dbReference type="EMBL" id="JAEHOE010000007">
    <property type="protein sequence ID" value="KAG2499115.1"/>
    <property type="molecule type" value="Genomic_DNA"/>
</dbReference>
<dbReference type="OrthoDB" id="10022521at2759"/>
<dbReference type="PANTHER" id="PTHR35128:SF1">
    <property type="entry name" value="SECRETION-REGULATING GUANINE NUCLEOTIDE EXCHANGE FACTOR"/>
    <property type="match status" value="1"/>
</dbReference>
<accession>A0A835YI90</accession>
<evidence type="ECO:0000313" key="2">
    <source>
        <dbReference type="Proteomes" id="UP000612055"/>
    </source>
</evidence>
<organism evidence="1 2">
    <name type="scientific">Edaphochlamys debaryana</name>
    <dbReference type="NCBI Taxonomy" id="47281"/>
    <lineage>
        <taxon>Eukaryota</taxon>
        <taxon>Viridiplantae</taxon>
        <taxon>Chlorophyta</taxon>
        <taxon>core chlorophytes</taxon>
        <taxon>Chlorophyceae</taxon>
        <taxon>CS clade</taxon>
        <taxon>Chlamydomonadales</taxon>
        <taxon>Chlamydomonadales incertae sedis</taxon>
        <taxon>Edaphochlamys</taxon>
    </lineage>
</organism>
<reference evidence="1" key="1">
    <citation type="journal article" date="2020" name="bioRxiv">
        <title>Comparative genomics of Chlamydomonas.</title>
        <authorList>
            <person name="Craig R.J."/>
            <person name="Hasan A.R."/>
            <person name="Ness R.W."/>
            <person name="Keightley P.D."/>
        </authorList>
    </citation>
    <scope>NUCLEOTIDE SEQUENCE</scope>
    <source>
        <strain evidence="1">CCAP 11/70</strain>
    </source>
</reference>
<dbReference type="Gene3D" id="3.40.50.1820">
    <property type="entry name" value="alpha/beta hydrolase"/>
    <property type="match status" value="1"/>
</dbReference>
<dbReference type="Proteomes" id="UP000612055">
    <property type="component" value="Unassembled WGS sequence"/>
</dbReference>
<protein>
    <submittedName>
        <fullName evidence="1">Uncharacterized protein</fullName>
    </submittedName>
</protein>